<dbReference type="Pfam" id="PF00059">
    <property type="entry name" value="Lectin_C"/>
    <property type="match status" value="1"/>
</dbReference>
<feature type="domain" description="C-type lectin" evidence="2">
    <location>
        <begin position="51"/>
        <end position="169"/>
    </location>
</feature>
<sequence length="173" mass="19242">PGSRGSAGAYPSSLSRKVVQLYQTLNIIHFLSLTSGQCPFRPKCPSGWIEFCDRCYTYAPKYTSWDDAQKNCQSLGGHLASVRDAEEYGVIQKLISDSKGFGPAWIGGSVAKPEGSWFWIYGDKFKYTNWAPGQPDNFGGVQHCLQMNHGDAKLWDDLNCQTPLPSICAKYLF</sequence>
<evidence type="ECO:0000313" key="3">
    <source>
        <dbReference type="Ensembl" id="ENSMAMP00000026956.1"/>
    </source>
</evidence>
<dbReference type="Proteomes" id="UP000261640">
    <property type="component" value="Unplaced"/>
</dbReference>
<name>A0A3Q3MVV8_9TELE</name>
<dbReference type="PROSITE" id="PS00615">
    <property type="entry name" value="C_TYPE_LECTIN_1"/>
    <property type="match status" value="1"/>
</dbReference>
<dbReference type="InterPro" id="IPR050111">
    <property type="entry name" value="C-type_lectin/snaclec_domain"/>
</dbReference>
<evidence type="ECO:0000313" key="4">
    <source>
        <dbReference type="Proteomes" id="UP000261640"/>
    </source>
</evidence>
<dbReference type="SUPFAM" id="SSF56436">
    <property type="entry name" value="C-type lectin-like"/>
    <property type="match status" value="1"/>
</dbReference>
<evidence type="ECO:0000259" key="2">
    <source>
        <dbReference type="PROSITE" id="PS50041"/>
    </source>
</evidence>
<dbReference type="STRING" id="205130.ENSMAMP00000026956"/>
<dbReference type="FunCoup" id="A0A3Q3MVV8">
    <property type="interactions" value="811"/>
</dbReference>
<dbReference type="GeneTree" id="ENSGT00940000161814"/>
<dbReference type="Ensembl" id="ENSMAMT00000027649.2">
    <property type="protein sequence ID" value="ENSMAMP00000026956.1"/>
    <property type="gene ID" value="ENSMAMG00000018124.2"/>
</dbReference>
<proteinExistence type="predicted"/>
<dbReference type="InterPro" id="IPR016186">
    <property type="entry name" value="C-type_lectin-like/link_sf"/>
</dbReference>
<dbReference type="InterPro" id="IPR001304">
    <property type="entry name" value="C-type_lectin-like"/>
</dbReference>
<organism evidence="3 4">
    <name type="scientific">Mastacembelus armatus</name>
    <name type="common">zig-zag eel</name>
    <dbReference type="NCBI Taxonomy" id="205130"/>
    <lineage>
        <taxon>Eukaryota</taxon>
        <taxon>Metazoa</taxon>
        <taxon>Chordata</taxon>
        <taxon>Craniata</taxon>
        <taxon>Vertebrata</taxon>
        <taxon>Euteleostomi</taxon>
        <taxon>Actinopterygii</taxon>
        <taxon>Neopterygii</taxon>
        <taxon>Teleostei</taxon>
        <taxon>Neoteleostei</taxon>
        <taxon>Acanthomorphata</taxon>
        <taxon>Anabantaria</taxon>
        <taxon>Synbranchiformes</taxon>
        <taxon>Mastacembelidae</taxon>
        <taxon>Mastacembelus</taxon>
    </lineage>
</organism>
<dbReference type="InParanoid" id="A0A3Q3MVV8"/>
<dbReference type="AlphaFoldDB" id="A0A3Q3MVV8"/>
<accession>A0A3Q3MVV8</accession>
<evidence type="ECO:0000256" key="1">
    <source>
        <dbReference type="ARBA" id="ARBA00023157"/>
    </source>
</evidence>
<dbReference type="CDD" id="cd00037">
    <property type="entry name" value="CLECT"/>
    <property type="match status" value="1"/>
</dbReference>
<dbReference type="PROSITE" id="PS50041">
    <property type="entry name" value="C_TYPE_LECTIN_2"/>
    <property type="match status" value="1"/>
</dbReference>
<dbReference type="PANTHER" id="PTHR22803">
    <property type="entry name" value="MANNOSE, PHOSPHOLIPASE, LECTIN RECEPTOR RELATED"/>
    <property type="match status" value="1"/>
</dbReference>
<dbReference type="InterPro" id="IPR018378">
    <property type="entry name" value="C-type_lectin_CS"/>
</dbReference>
<keyword evidence="1" id="KW-1015">Disulfide bond</keyword>
<dbReference type="SMART" id="SM00034">
    <property type="entry name" value="CLECT"/>
    <property type="match status" value="1"/>
</dbReference>
<reference evidence="3" key="2">
    <citation type="submission" date="2025-09" db="UniProtKB">
        <authorList>
            <consortium name="Ensembl"/>
        </authorList>
    </citation>
    <scope>IDENTIFICATION</scope>
</reference>
<dbReference type="InterPro" id="IPR016187">
    <property type="entry name" value="CTDL_fold"/>
</dbReference>
<keyword evidence="4" id="KW-1185">Reference proteome</keyword>
<reference evidence="3" key="1">
    <citation type="submission" date="2025-08" db="UniProtKB">
        <authorList>
            <consortium name="Ensembl"/>
        </authorList>
    </citation>
    <scope>IDENTIFICATION</scope>
</reference>
<protein>
    <submittedName>
        <fullName evidence="3">Ladderlectin-like</fullName>
    </submittedName>
</protein>
<dbReference type="Gene3D" id="3.10.100.10">
    <property type="entry name" value="Mannose-Binding Protein A, subunit A"/>
    <property type="match status" value="1"/>
</dbReference>